<evidence type="ECO:0008006" key="4">
    <source>
        <dbReference type="Google" id="ProtNLM"/>
    </source>
</evidence>
<dbReference type="EMBL" id="BPLR01019701">
    <property type="protein sequence ID" value="GIX70896.1"/>
    <property type="molecule type" value="Genomic_DNA"/>
</dbReference>
<protein>
    <recommendedName>
        <fullName evidence="4">Secreted protein</fullName>
    </recommendedName>
</protein>
<feature type="chain" id="PRO_5043674588" description="Secreted protein" evidence="1">
    <location>
        <begin position="20"/>
        <end position="96"/>
    </location>
</feature>
<sequence>MRTLHLLSVVHLHLAPSITVLLLRQKKVIVYLLPPSPRLAGGERRDFSPEKQQTTDLQLALCRDAFFRSVRPGISKLRPAGQIRPASVINPARDSE</sequence>
<keyword evidence="1" id="KW-0732">Signal</keyword>
<evidence type="ECO:0000313" key="2">
    <source>
        <dbReference type="EMBL" id="GIX70896.1"/>
    </source>
</evidence>
<dbReference type="AlphaFoldDB" id="A0AAV4MFT4"/>
<gene>
    <name evidence="2" type="ORF">CEXT_297411</name>
</gene>
<evidence type="ECO:0000313" key="3">
    <source>
        <dbReference type="Proteomes" id="UP001054945"/>
    </source>
</evidence>
<reference evidence="2 3" key="1">
    <citation type="submission" date="2021-06" db="EMBL/GenBank/DDBJ databases">
        <title>Caerostris extrusa draft genome.</title>
        <authorList>
            <person name="Kono N."/>
            <person name="Arakawa K."/>
        </authorList>
    </citation>
    <scope>NUCLEOTIDE SEQUENCE [LARGE SCALE GENOMIC DNA]</scope>
</reference>
<organism evidence="2 3">
    <name type="scientific">Caerostris extrusa</name>
    <name type="common">Bark spider</name>
    <name type="synonym">Caerostris bankana</name>
    <dbReference type="NCBI Taxonomy" id="172846"/>
    <lineage>
        <taxon>Eukaryota</taxon>
        <taxon>Metazoa</taxon>
        <taxon>Ecdysozoa</taxon>
        <taxon>Arthropoda</taxon>
        <taxon>Chelicerata</taxon>
        <taxon>Arachnida</taxon>
        <taxon>Araneae</taxon>
        <taxon>Araneomorphae</taxon>
        <taxon>Entelegynae</taxon>
        <taxon>Araneoidea</taxon>
        <taxon>Araneidae</taxon>
        <taxon>Caerostris</taxon>
    </lineage>
</organism>
<comment type="caution">
    <text evidence="2">The sequence shown here is derived from an EMBL/GenBank/DDBJ whole genome shotgun (WGS) entry which is preliminary data.</text>
</comment>
<evidence type="ECO:0000256" key="1">
    <source>
        <dbReference type="SAM" id="SignalP"/>
    </source>
</evidence>
<feature type="signal peptide" evidence="1">
    <location>
        <begin position="1"/>
        <end position="19"/>
    </location>
</feature>
<accession>A0AAV4MFT4</accession>
<keyword evidence="3" id="KW-1185">Reference proteome</keyword>
<name>A0AAV4MFT4_CAEEX</name>
<proteinExistence type="predicted"/>
<dbReference type="Proteomes" id="UP001054945">
    <property type="component" value="Unassembled WGS sequence"/>
</dbReference>